<evidence type="ECO:0000313" key="7">
    <source>
        <dbReference type="EMBL" id="KAG6570646.1"/>
    </source>
</evidence>
<evidence type="ECO:0000256" key="5">
    <source>
        <dbReference type="SAM" id="MobiDB-lite"/>
    </source>
</evidence>
<dbReference type="GO" id="GO:0003677">
    <property type="term" value="F:DNA binding"/>
    <property type="evidence" value="ECO:0007669"/>
    <property type="project" value="TreeGrafter"/>
</dbReference>
<dbReference type="AlphaFoldDB" id="A0AAV6LUG1"/>
<organism evidence="7 8">
    <name type="scientific">Cucurbita argyrosperma subsp. sororia</name>
    <dbReference type="NCBI Taxonomy" id="37648"/>
    <lineage>
        <taxon>Eukaryota</taxon>
        <taxon>Viridiplantae</taxon>
        <taxon>Streptophyta</taxon>
        <taxon>Embryophyta</taxon>
        <taxon>Tracheophyta</taxon>
        <taxon>Spermatophyta</taxon>
        <taxon>Magnoliopsida</taxon>
        <taxon>eudicotyledons</taxon>
        <taxon>Gunneridae</taxon>
        <taxon>Pentapetalae</taxon>
        <taxon>rosids</taxon>
        <taxon>fabids</taxon>
        <taxon>Cucurbitales</taxon>
        <taxon>Cucurbitaceae</taxon>
        <taxon>Cucurbiteae</taxon>
        <taxon>Cucurbita</taxon>
    </lineage>
</organism>
<accession>A0AAV6LUG1</accession>
<dbReference type="InterPro" id="IPR052483">
    <property type="entry name" value="bZIP_transcription_regulators"/>
</dbReference>
<keyword evidence="1" id="KW-0805">Transcription regulation</keyword>
<keyword evidence="3" id="KW-0539">Nucleus</keyword>
<reference evidence="7 8" key="1">
    <citation type="journal article" date="2021" name="Hortic Res">
        <title>The domestication of Cucurbita argyrosperma as revealed by the genome of its wild relative.</title>
        <authorList>
            <person name="Barrera-Redondo J."/>
            <person name="Sanchez-de la Vega G."/>
            <person name="Aguirre-Liguori J.A."/>
            <person name="Castellanos-Morales G."/>
            <person name="Gutierrez-Guerrero Y.T."/>
            <person name="Aguirre-Dugua X."/>
            <person name="Aguirre-Planter E."/>
            <person name="Tenaillon M.I."/>
            <person name="Lira-Saade R."/>
            <person name="Eguiarte L.E."/>
        </authorList>
    </citation>
    <scope>NUCLEOTIDE SEQUENCE [LARGE SCALE GENOMIC DNA]</scope>
    <source>
        <strain evidence="7">JBR-2021</strain>
    </source>
</reference>
<keyword evidence="8" id="KW-1185">Reference proteome</keyword>
<dbReference type="PANTHER" id="PTHR46391:SF21">
    <property type="entry name" value="BZIP DOMAIN-CONTAINING PROTEIN"/>
    <property type="match status" value="1"/>
</dbReference>
<dbReference type="EMBL" id="JAGKQH010000020">
    <property type="protein sequence ID" value="KAG6570646.1"/>
    <property type="molecule type" value="Genomic_DNA"/>
</dbReference>
<dbReference type="PANTHER" id="PTHR46391">
    <property type="entry name" value="BASIC LEUCINE ZIPPER 34"/>
    <property type="match status" value="1"/>
</dbReference>
<evidence type="ECO:0000256" key="3">
    <source>
        <dbReference type="ARBA" id="ARBA00023242"/>
    </source>
</evidence>
<dbReference type="Proteomes" id="UP000685013">
    <property type="component" value="Chromosome 20"/>
</dbReference>
<dbReference type="SMART" id="SM00338">
    <property type="entry name" value="BRLZ"/>
    <property type="match status" value="1"/>
</dbReference>
<evidence type="ECO:0000313" key="8">
    <source>
        <dbReference type="Proteomes" id="UP000685013"/>
    </source>
</evidence>
<protein>
    <submittedName>
        <fullName evidence="7">Basic leucine zipper 61</fullName>
    </submittedName>
</protein>
<evidence type="ECO:0000256" key="1">
    <source>
        <dbReference type="ARBA" id="ARBA00023015"/>
    </source>
</evidence>
<proteinExistence type="predicted"/>
<evidence type="ECO:0000259" key="6">
    <source>
        <dbReference type="SMART" id="SM00338"/>
    </source>
</evidence>
<comment type="caution">
    <text evidence="7">The sequence shown here is derived from an EMBL/GenBank/DDBJ whole genome shotgun (WGS) entry which is preliminary data.</text>
</comment>
<gene>
    <name evidence="7" type="primary">BZIP61</name>
    <name evidence="7" type="ORF">SDJN03_29561</name>
</gene>
<feature type="compositionally biased region" description="Polar residues" evidence="5">
    <location>
        <begin position="65"/>
        <end position="82"/>
    </location>
</feature>
<feature type="domain" description="BZIP" evidence="6">
    <location>
        <begin position="84"/>
        <end position="148"/>
    </location>
</feature>
<name>A0AAV6LUG1_9ROSI</name>
<feature type="coiled-coil region" evidence="4">
    <location>
        <begin position="153"/>
        <end position="187"/>
    </location>
</feature>
<dbReference type="GO" id="GO:0003700">
    <property type="term" value="F:DNA-binding transcription factor activity"/>
    <property type="evidence" value="ECO:0007669"/>
    <property type="project" value="InterPro"/>
</dbReference>
<dbReference type="InterPro" id="IPR004827">
    <property type="entry name" value="bZIP"/>
</dbReference>
<feature type="region of interest" description="Disordered" evidence="5">
    <location>
        <begin position="55"/>
        <end position="82"/>
    </location>
</feature>
<dbReference type="GO" id="GO:0045893">
    <property type="term" value="P:positive regulation of DNA-templated transcription"/>
    <property type="evidence" value="ECO:0007669"/>
    <property type="project" value="TreeGrafter"/>
</dbReference>
<evidence type="ECO:0000256" key="2">
    <source>
        <dbReference type="ARBA" id="ARBA00023163"/>
    </source>
</evidence>
<keyword evidence="2" id="KW-0804">Transcription</keyword>
<evidence type="ECO:0000256" key="4">
    <source>
        <dbReference type="SAM" id="Coils"/>
    </source>
</evidence>
<feature type="non-terminal residue" evidence="7">
    <location>
        <position position="1"/>
    </location>
</feature>
<dbReference type="GO" id="GO:0005634">
    <property type="term" value="C:nucleus"/>
    <property type="evidence" value="ECO:0007669"/>
    <property type="project" value="TreeGrafter"/>
</dbReference>
<keyword evidence="4" id="KW-0175">Coiled coil</keyword>
<sequence length="234" mass="26598">MEESFKMRMHQVGRTPTMATGLPPLPPLGKSVASSDKKLLLFHYHRNSNVYGNDKSMFSEGEGRTTLSVKQDQSQLPNSNNDLNTEAKRLKRVIQSRQYSQKYRLKQLHHITELESELKALQAEVTITSPRIKFMDRQNSLLRAENYSIKEKLTAYTGELLFKEAQYEELKRERNMLKEIYEVYQLKLLETLKGSNNNASIAAAAAGGGGSTFQVVENHPQSATKSNPFTMLQN</sequence>